<dbReference type="InterPro" id="IPR005119">
    <property type="entry name" value="LysR_subst-bd"/>
</dbReference>
<evidence type="ECO:0000256" key="2">
    <source>
        <dbReference type="ARBA" id="ARBA00023015"/>
    </source>
</evidence>
<dbReference type="InterPro" id="IPR050950">
    <property type="entry name" value="HTH-type_LysR_regulators"/>
</dbReference>
<protein>
    <submittedName>
        <fullName evidence="6">Transcriptional regulator LysR</fullName>
    </submittedName>
</protein>
<name>C7JIQ5_ACEP3</name>
<dbReference type="InterPro" id="IPR036390">
    <property type="entry name" value="WH_DNA-bd_sf"/>
</dbReference>
<dbReference type="Pfam" id="PF03466">
    <property type="entry name" value="LysR_substrate"/>
    <property type="match status" value="1"/>
</dbReference>
<evidence type="ECO:0000256" key="4">
    <source>
        <dbReference type="ARBA" id="ARBA00023163"/>
    </source>
</evidence>
<evidence type="ECO:0000313" key="6">
    <source>
        <dbReference type="EMBL" id="BAI00982.1"/>
    </source>
</evidence>
<keyword evidence="6" id="KW-0614">Plasmid</keyword>
<dbReference type="AlphaFoldDB" id="C7JIQ5"/>
<proteinExistence type="inferred from homology"/>
<evidence type="ECO:0000313" key="7">
    <source>
        <dbReference type="Proteomes" id="UP000000948"/>
    </source>
</evidence>
<dbReference type="Gene3D" id="1.10.10.10">
    <property type="entry name" value="Winged helix-like DNA-binding domain superfamily/Winged helix DNA-binding domain"/>
    <property type="match status" value="1"/>
</dbReference>
<reference evidence="6 7" key="1">
    <citation type="journal article" date="2009" name="Nucleic Acids Res.">
        <title>Whole-genome analyses reveal genetic instability of Acetobacter pasteurianus.</title>
        <authorList>
            <person name="Azuma Y."/>
            <person name="Hosoyama A."/>
            <person name="Matsutani M."/>
            <person name="Furuya N."/>
            <person name="Horikawa H."/>
            <person name="Harada T."/>
            <person name="Hirakawa H."/>
            <person name="Kuhara S."/>
            <person name="Matsushita K."/>
            <person name="Fujita N."/>
            <person name="Shirai M."/>
        </authorList>
    </citation>
    <scope>NUCLEOTIDE SEQUENCE [LARGE SCALE GENOMIC DNA]</scope>
    <source>
        <strain evidence="7">NBRC 105184 / IFO 3283-01</strain>
    </source>
</reference>
<dbReference type="InterPro" id="IPR036388">
    <property type="entry name" value="WH-like_DNA-bd_sf"/>
</dbReference>
<evidence type="ECO:0000259" key="5">
    <source>
        <dbReference type="PROSITE" id="PS50931"/>
    </source>
</evidence>
<evidence type="ECO:0000256" key="1">
    <source>
        <dbReference type="ARBA" id="ARBA00009437"/>
    </source>
</evidence>
<dbReference type="GO" id="GO:0003677">
    <property type="term" value="F:DNA binding"/>
    <property type="evidence" value="ECO:0007669"/>
    <property type="project" value="UniProtKB-KW"/>
</dbReference>
<comment type="similarity">
    <text evidence="1">Belongs to the LysR transcriptional regulatory family.</text>
</comment>
<dbReference type="KEGG" id="apt:APA01_41950"/>
<dbReference type="FunFam" id="1.10.10.10:FF:000001">
    <property type="entry name" value="LysR family transcriptional regulator"/>
    <property type="match status" value="1"/>
</dbReference>
<accession>C7JIQ5</accession>
<gene>
    <name evidence="6" type="primary">lysR</name>
    <name evidence="6" type="ordered locus">APA01_41950</name>
</gene>
<dbReference type="PRINTS" id="PR00039">
    <property type="entry name" value="HTHLYSR"/>
</dbReference>
<organism evidence="6 7">
    <name type="scientific">Acetobacter pasteurianus (strain NBRC 105184 / IFO 3283-01)</name>
    <dbReference type="NCBI Taxonomy" id="634452"/>
    <lineage>
        <taxon>Bacteria</taxon>
        <taxon>Pseudomonadati</taxon>
        <taxon>Pseudomonadota</taxon>
        <taxon>Alphaproteobacteria</taxon>
        <taxon>Acetobacterales</taxon>
        <taxon>Acetobacteraceae</taxon>
        <taxon>Acetobacter</taxon>
    </lineage>
</organism>
<dbReference type="PROSITE" id="PS50931">
    <property type="entry name" value="HTH_LYSR"/>
    <property type="match status" value="1"/>
</dbReference>
<dbReference type="InterPro" id="IPR000847">
    <property type="entry name" value="LysR_HTH_N"/>
</dbReference>
<dbReference type="GO" id="GO:0003700">
    <property type="term" value="F:DNA-binding transcription factor activity"/>
    <property type="evidence" value="ECO:0007669"/>
    <property type="project" value="InterPro"/>
</dbReference>
<dbReference type="Pfam" id="PF00126">
    <property type="entry name" value="HTH_1"/>
    <property type="match status" value="1"/>
</dbReference>
<keyword evidence="3" id="KW-0238">DNA-binding</keyword>
<dbReference type="SUPFAM" id="SSF53850">
    <property type="entry name" value="Periplasmic binding protein-like II"/>
    <property type="match status" value="1"/>
</dbReference>
<keyword evidence="2" id="KW-0805">Transcription regulation</keyword>
<dbReference type="SUPFAM" id="SSF46785">
    <property type="entry name" value="Winged helix' DNA-binding domain"/>
    <property type="match status" value="1"/>
</dbReference>
<dbReference type="Proteomes" id="UP000000948">
    <property type="component" value="Plasmid pAPA01-020"/>
</dbReference>
<geneLocation type="plasmid" evidence="6 7">
    <name>pAPA01-020</name>
</geneLocation>
<sequence length="308" mass="33751">MKVKFSLRQIEYFVATAELGSIVQASRQIPISQPAISAAIAHLESVFGVSLFIRHHAQGLSLTAEGRLVLQEARTLLLHAQELGTSLNGMLKRVQGEVRVGCMTTLFPLLAPDLIQNFSAAYPEARLRVIAGHHEELIDKLRNGEISVMIGYNMTLPPMIGFQPLSALPPYVFTSSDHPLAAKECVRLQDLADEPFLLLDLPFSKEYFLQLFASAGITPCIAGHYPSMDVIRSLAARGVGFGLGNARPRNQQALDGKSLAYLTLEDECAPLLYGLFTIVDQKFPFRVSAFLDMCEQDLSGKPLPGTLN</sequence>
<feature type="domain" description="HTH lysR-type" evidence="5">
    <location>
        <begin position="5"/>
        <end position="63"/>
    </location>
</feature>
<dbReference type="EMBL" id="AP011123">
    <property type="protein sequence ID" value="BAI00982.1"/>
    <property type="molecule type" value="Genomic_DNA"/>
</dbReference>
<dbReference type="Gene3D" id="3.40.190.10">
    <property type="entry name" value="Periplasmic binding protein-like II"/>
    <property type="match status" value="2"/>
</dbReference>
<dbReference type="GO" id="GO:0005829">
    <property type="term" value="C:cytosol"/>
    <property type="evidence" value="ECO:0007669"/>
    <property type="project" value="TreeGrafter"/>
</dbReference>
<dbReference type="HOGENOM" id="CLU_039613_6_4_5"/>
<evidence type="ECO:0000256" key="3">
    <source>
        <dbReference type="ARBA" id="ARBA00023125"/>
    </source>
</evidence>
<dbReference type="PANTHER" id="PTHR30419">
    <property type="entry name" value="HTH-TYPE TRANSCRIPTIONAL REGULATOR YBHD"/>
    <property type="match status" value="1"/>
</dbReference>
<dbReference type="CDD" id="cd08412">
    <property type="entry name" value="PBP2_PAO1_like"/>
    <property type="match status" value="1"/>
</dbReference>
<dbReference type="RefSeq" id="WP_012813247.1">
    <property type="nucleotide sequence ID" value="NC_013211.1"/>
</dbReference>
<keyword evidence="4" id="KW-0804">Transcription</keyword>